<name>A0A2T3ZSM6_TRIHA</name>
<proteinExistence type="predicted"/>
<dbReference type="SUPFAM" id="SSF52096">
    <property type="entry name" value="ClpP/crotonase"/>
    <property type="match status" value="1"/>
</dbReference>
<accession>A0A2T3ZSM6</accession>
<dbReference type="EMBL" id="KZ679707">
    <property type="protein sequence ID" value="PTB47814.1"/>
    <property type="molecule type" value="Genomic_DNA"/>
</dbReference>
<dbReference type="InterPro" id="IPR029045">
    <property type="entry name" value="ClpP/crotonase-like_dom_sf"/>
</dbReference>
<evidence type="ECO:0000313" key="1">
    <source>
        <dbReference type="EMBL" id="PTB47814.1"/>
    </source>
</evidence>
<sequence>MTAFPCDFIKVKQVTPAYWRATFSDPPLNLMNDRFFCDLAKLLDAIEASRDLKVVVFDSSVSDFWIAHYDALGSRYPWAEDGWWWKSLLRLVHAPVLTVASIRGRARGGGSELALALDVRFGSREHAIISQFEITTGTLPAGGALEWLPTQIGRSRALEVAIGGQDFPAELAERYGLLNRAVPDSEFDNFVDAFARRVALFDKASITAIKKLVNKRSGLRTAED</sequence>
<dbReference type="GeneID" id="36622094"/>
<reference evidence="1 2" key="1">
    <citation type="submission" date="2016-07" db="EMBL/GenBank/DDBJ databases">
        <title>Multiple horizontal gene transfer events from other fungi enriched the ability of initially mycotrophic Trichoderma (Ascomycota) to feed on dead plant biomass.</title>
        <authorList>
            <consortium name="DOE Joint Genome Institute"/>
            <person name="Aerts A."/>
            <person name="Atanasova L."/>
            <person name="Chenthamara K."/>
            <person name="Zhang J."/>
            <person name="Grujic M."/>
            <person name="Henrissat B."/>
            <person name="Kuo A."/>
            <person name="Salamov A."/>
            <person name="Lipzen A."/>
            <person name="Labutti K."/>
            <person name="Barry K."/>
            <person name="Miao Y."/>
            <person name="Rahimi M.J."/>
            <person name="Shen Q."/>
            <person name="Grigoriev I.V."/>
            <person name="Kubicek C.P."/>
            <person name="Druzhinina I.S."/>
        </authorList>
    </citation>
    <scope>NUCLEOTIDE SEQUENCE [LARGE SCALE GENOMIC DNA]</scope>
    <source>
        <strain evidence="1 2">CBS 226.95</strain>
    </source>
</reference>
<dbReference type="InterPro" id="IPR001753">
    <property type="entry name" value="Enoyl-CoA_hydra/iso"/>
</dbReference>
<protein>
    <recommendedName>
        <fullName evidence="3">Enoyl-CoA hydratase</fullName>
    </recommendedName>
</protein>
<dbReference type="Proteomes" id="UP000241690">
    <property type="component" value="Unassembled WGS sequence"/>
</dbReference>
<dbReference type="RefSeq" id="XP_024767491.1">
    <property type="nucleotide sequence ID" value="XM_024913532.1"/>
</dbReference>
<dbReference type="AlphaFoldDB" id="A0A2T3ZSM6"/>
<dbReference type="PANTHER" id="PTHR43459:SF1">
    <property type="entry name" value="EG:BACN32G11.4 PROTEIN"/>
    <property type="match status" value="1"/>
</dbReference>
<dbReference type="Pfam" id="PF00378">
    <property type="entry name" value="ECH_1"/>
    <property type="match status" value="1"/>
</dbReference>
<dbReference type="Gene3D" id="3.90.226.10">
    <property type="entry name" value="2-enoyl-CoA Hydratase, Chain A, domain 1"/>
    <property type="match status" value="1"/>
</dbReference>
<gene>
    <name evidence="1" type="ORF">M431DRAFT_21769</name>
</gene>
<organism evidence="1 2">
    <name type="scientific">Trichoderma harzianum CBS 226.95</name>
    <dbReference type="NCBI Taxonomy" id="983964"/>
    <lineage>
        <taxon>Eukaryota</taxon>
        <taxon>Fungi</taxon>
        <taxon>Dikarya</taxon>
        <taxon>Ascomycota</taxon>
        <taxon>Pezizomycotina</taxon>
        <taxon>Sordariomycetes</taxon>
        <taxon>Hypocreomycetidae</taxon>
        <taxon>Hypocreales</taxon>
        <taxon>Hypocreaceae</taxon>
        <taxon>Trichoderma</taxon>
    </lineage>
</organism>
<evidence type="ECO:0000313" key="2">
    <source>
        <dbReference type="Proteomes" id="UP000241690"/>
    </source>
</evidence>
<dbReference type="STRING" id="983964.A0A2T3ZSM6"/>
<evidence type="ECO:0008006" key="3">
    <source>
        <dbReference type="Google" id="ProtNLM"/>
    </source>
</evidence>
<dbReference type="CDD" id="cd06558">
    <property type="entry name" value="crotonase-like"/>
    <property type="match status" value="1"/>
</dbReference>
<keyword evidence="2" id="KW-1185">Reference proteome</keyword>
<dbReference type="PANTHER" id="PTHR43459">
    <property type="entry name" value="ENOYL-COA HYDRATASE"/>
    <property type="match status" value="1"/>
</dbReference>